<keyword evidence="4" id="KW-1185">Reference proteome</keyword>
<dbReference type="RefSeq" id="XP_007772488.1">
    <property type="nucleotide sequence ID" value="XM_007774298.1"/>
</dbReference>
<evidence type="ECO:0000313" key="4">
    <source>
        <dbReference type="Proteomes" id="UP000053558"/>
    </source>
</evidence>
<feature type="signal peptide" evidence="2">
    <location>
        <begin position="1"/>
        <end position="30"/>
    </location>
</feature>
<feature type="compositionally biased region" description="Polar residues" evidence="1">
    <location>
        <begin position="643"/>
        <end position="652"/>
    </location>
</feature>
<name>A0A5M3MCP6_CONPW</name>
<proteinExistence type="predicted"/>
<evidence type="ECO:0000256" key="1">
    <source>
        <dbReference type="SAM" id="MobiDB-lite"/>
    </source>
</evidence>
<evidence type="ECO:0000313" key="3">
    <source>
        <dbReference type="EMBL" id="EIW77032.1"/>
    </source>
</evidence>
<evidence type="ECO:0000256" key="2">
    <source>
        <dbReference type="SAM" id="SignalP"/>
    </source>
</evidence>
<accession>A0A5M3MCP6</accession>
<gene>
    <name evidence="3" type="ORF">CONPUDRAFT_168064</name>
</gene>
<feature type="compositionally biased region" description="Polar residues" evidence="1">
    <location>
        <begin position="357"/>
        <end position="396"/>
    </location>
</feature>
<feature type="compositionally biased region" description="Acidic residues" evidence="1">
    <location>
        <begin position="561"/>
        <end position="570"/>
    </location>
</feature>
<dbReference type="KEGG" id="cput:CONPUDRAFT_168064"/>
<dbReference type="Proteomes" id="UP000053558">
    <property type="component" value="Unassembled WGS sequence"/>
</dbReference>
<dbReference type="GeneID" id="19205908"/>
<organism evidence="3 4">
    <name type="scientific">Coniophora puteana (strain RWD-64-598)</name>
    <name type="common">Brown rot fungus</name>
    <dbReference type="NCBI Taxonomy" id="741705"/>
    <lineage>
        <taxon>Eukaryota</taxon>
        <taxon>Fungi</taxon>
        <taxon>Dikarya</taxon>
        <taxon>Basidiomycota</taxon>
        <taxon>Agaricomycotina</taxon>
        <taxon>Agaricomycetes</taxon>
        <taxon>Agaricomycetidae</taxon>
        <taxon>Boletales</taxon>
        <taxon>Coniophorineae</taxon>
        <taxon>Coniophoraceae</taxon>
        <taxon>Coniophora</taxon>
    </lineage>
</organism>
<dbReference type="AlphaFoldDB" id="A0A5M3MCP6"/>
<comment type="caution">
    <text evidence="3">The sequence shown here is derived from an EMBL/GenBank/DDBJ whole genome shotgun (WGS) entry which is preliminary data.</text>
</comment>
<feature type="chain" id="PRO_5024394937" evidence="2">
    <location>
        <begin position="31"/>
        <end position="652"/>
    </location>
</feature>
<protein>
    <submittedName>
        <fullName evidence="3">Uncharacterized protein</fullName>
    </submittedName>
</protein>
<sequence>MRPLAPSYYPHHRPLCALTLGLSLVAVVSARLQRHRGGHLGSPSPPHGSHFSSRSASGPEPICLFCNERTPNVANGPGELFPTGSGSDDLSRIMGSLDLVELCSQQQDGGSSNDPRIALARSIFCGDGHGDAADKKSATSLGVDPGPGAVVGAGTNSTNASAAVVERMVHVGGSGGSISQRSSSDLKISGINAGDGVVAVPVLGALGLENATNGRAIFVRANSSASASVVLELAGVDGTLGNATRLLSSEVAAAENGVLGHAGSVPTLIATSEDKLSHTGINLTRIAGNVSSLNVTSVANILGHVKDDLPGAPVAGTLTGAIGRDGSPSSSRVAFTVTEALGNGAPLRELNALGTDATSEAHSATRPQSTGNIGASQADSTSPASNPGSSPYSGNVGNAAATIPSTSGSTPDAGFGASPPPDRGQEQGQGIPVPVTDDDSSTVDPDLTSPSSNESSREPTSNLSDHPSYPPSDPSYPHSSGTGGAKYRTKHTHTLTDDHSRKHSYKELDDDTVERTHRTESEWALAGGLAKGRHTSEDDVSRHRKHAAFLGDILEDKYSEKEDEEGEGEGEDAKASQQHGEGGDEDEHPPSEGADDSRSGSARAGRRKGEEHISHKQLHNTTATEDEEDTSKGNDEDGASGRRVQSVSANSS</sequence>
<feature type="compositionally biased region" description="Low complexity" evidence="1">
    <location>
        <begin position="442"/>
        <end position="452"/>
    </location>
</feature>
<feature type="region of interest" description="Disordered" evidence="1">
    <location>
        <begin position="357"/>
        <end position="652"/>
    </location>
</feature>
<reference evidence="4" key="1">
    <citation type="journal article" date="2012" name="Science">
        <title>The Paleozoic origin of enzymatic lignin decomposition reconstructed from 31 fungal genomes.</title>
        <authorList>
            <person name="Floudas D."/>
            <person name="Binder M."/>
            <person name="Riley R."/>
            <person name="Barry K."/>
            <person name="Blanchette R.A."/>
            <person name="Henrissat B."/>
            <person name="Martinez A.T."/>
            <person name="Otillar R."/>
            <person name="Spatafora J.W."/>
            <person name="Yadav J.S."/>
            <person name="Aerts A."/>
            <person name="Benoit I."/>
            <person name="Boyd A."/>
            <person name="Carlson A."/>
            <person name="Copeland A."/>
            <person name="Coutinho P.M."/>
            <person name="de Vries R.P."/>
            <person name="Ferreira P."/>
            <person name="Findley K."/>
            <person name="Foster B."/>
            <person name="Gaskell J."/>
            <person name="Glotzer D."/>
            <person name="Gorecki P."/>
            <person name="Heitman J."/>
            <person name="Hesse C."/>
            <person name="Hori C."/>
            <person name="Igarashi K."/>
            <person name="Jurgens J.A."/>
            <person name="Kallen N."/>
            <person name="Kersten P."/>
            <person name="Kohler A."/>
            <person name="Kuees U."/>
            <person name="Kumar T.K.A."/>
            <person name="Kuo A."/>
            <person name="LaButti K."/>
            <person name="Larrondo L.F."/>
            <person name="Lindquist E."/>
            <person name="Ling A."/>
            <person name="Lombard V."/>
            <person name="Lucas S."/>
            <person name="Lundell T."/>
            <person name="Martin R."/>
            <person name="McLaughlin D.J."/>
            <person name="Morgenstern I."/>
            <person name="Morin E."/>
            <person name="Murat C."/>
            <person name="Nagy L.G."/>
            <person name="Nolan M."/>
            <person name="Ohm R.A."/>
            <person name="Patyshakuliyeva A."/>
            <person name="Rokas A."/>
            <person name="Ruiz-Duenas F.J."/>
            <person name="Sabat G."/>
            <person name="Salamov A."/>
            <person name="Samejima M."/>
            <person name="Schmutz J."/>
            <person name="Slot J.C."/>
            <person name="St John F."/>
            <person name="Stenlid J."/>
            <person name="Sun H."/>
            <person name="Sun S."/>
            <person name="Syed K."/>
            <person name="Tsang A."/>
            <person name="Wiebenga A."/>
            <person name="Young D."/>
            <person name="Pisabarro A."/>
            <person name="Eastwood D.C."/>
            <person name="Martin F."/>
            <person name="Cullen D."/>
            <person name="Grigoriev I.V."/>
            <person name="Hibbett D.S."/>
        </authorList>
    </citation>
    <scope>NUCLEOTIDE SEQUENCE [LARGE SCALE GENOMIC DNA]</scope>
    <source>
        <strain evidence="4">RWD-64-598 SS2</strain>
    </source>
</reference>
<dbReference type="EMBL" id="JH711584">
    <property type="protein sequence ID" value="EIW77032.1"/>
    <property type="molecule type" value="Genomic_DNA"/>
</dbReference>
<feature type="region of interest" description="Disordered" evidence="1">
    <location>
        <begin position="36"/>
        <end position="56"/>
    </location>
</feature>
<keyword evidence="2" id="KW-0732">Signal</keyword>